<dbReference type="Pfam" id="PF08811">
    <property type="entry name" value="DUF1800"/>
    <property type="match status" value="1"/>
</dbReference>
<dbReference type="KEGG" id="aue:C5O00_01805"/>
<gene>
    <name evidence="1" type="ORF">C5O00_01805</name>
</gene>
<keyword evidence="2" id="KW-1185">Reference proteome</keyword>
<protein>
    <submittedName>
        <fullName evidence="1">DUF1800 domain-containing protein</fullName>
    </submittedName>
</protein>
<dbReference type="EMBL" id="CP027062">
    <property type="protein sequence ID" value="AVI49966.1"/>
    <property type="molecule type" value="Genomic_DNA"/>
</dbReference>
<sequence>MELRNIYHLYRRAAFGISPSEAKKLVSLSSEEVVDRLFRDSEEITPLTIDLSDFDEFFEDGMQGRLRQLEKIIRENAPKHIDYNSAWFKKLCSSSEALNERMTLFWANHFVCRDQVIYYAIQYYNILRKNALGNFKDFTKEVAKAPSMMKYLNTNSNFKNQPNENFARELMELFTLGTGNYSEEDIKEAARAFTGYSSRMDGSFFLNMRQHDFGEKQFMGWNAYLDGDDIINIICEKKECAQFVCSKLYSYFVNTTVNGSHVNEMADVFYKAYDIKEVMRYVFTADWFYAEENVGTKIKSPVDLLSSIYKVVPFSFQQPRQQLFVQRLMGQALLEPPNVAGWPGGRHWINTNTLMVRMKLPSIFLGNGLIPSNSLGYAFMEGRSFGDRFNISKDWKAFDKEYGNLREEELPMAICAPELEKGTLDLILKGSRFSKQEKSLQLMSVPEFQLT</sequence>
<dbReference type="AlphaFoldDB" id="A0A2S0HTK6"/>
<dbReference type="Proteomes" id="UP000238442">
    <property type="component" value="Chromosome"/>
</dbReference>
<reference evidence="1 2" key="1">
    <citation type="submission" date="2018-02" db="EMBL/GenBank/DDBJ databases">
        <title>Genomic analysis of the strain RR4-38 isolated from a seawater recirculating aquaculture system.</title>
        <authorList>
            <person name="Kim Y.-S."/>
            <person name="Jang Y.H."/>
            <person name="Kim K.-H."/>
        </authorList>
    </citation>
    <scope>NUCLEOTIDE SEQUENCE [LARGE SCALE GENOMIC DNA]</scope>
    <source>
        <strain evidence="1 2">RR4-38</strain>
    </source>
</reference>
<evidence type="ECO:0000313" key="2">
    <source>
        <dbReference type="Proteomes" id="UP000238442"/>
    </source>
</evidence>
<evidence type="ECO:0000313" key="1">
    <source>
        <dbReference type="EMBL" id="AVI49966.1"/>
    </source>
</evidence>
<dbReference type="RefSeq" id="WP_105214400.1">
    <property type="nucleotide sequence ID" value="NZ_CP027062.1"/>
</dbReference>
<organism evidence="1 2">
    <name type="scientific">Pukyongia salina</name>
    <dbReference type="NCBI Taxonomy" id="2094025"/>
    <lineage>
        <taxon>Bacteria</taxon>
        <taxon>Pseudomonadati</taxon>
        <taxon>Bacteroidota</taxon>
        <taxon>Flavobacteriia</taxon>
        <taxon>Flavobacteriales</taxon>
        <taxon>Flavobacteriaceae</taxon>
        <taxon>Pukyongia</taxon>
    </lineage>
</organism>
<name>A0A2S0HTK6_9FLAO</name>
<dbReference type="OrthoDB" id="9772295at2"/>
<proteinExistence type="predicted"/>
<accession>A0A2S0HTK6</accession>
<dbReference type="InterPro" id="IPR014917">
    <property type="entry name" value="DUF1800"/>
</dbReference>